<organism evidence="1">
    <name type="scientific">marine metagenome</name>
    <dbReference type="NCBI Taxonomy" id="408172"/>
    <lineage>
        <taxon>unclassified sequences</taxon>
        <taxon>metagenomes</taxon>
        <taxon>ecological metagenomes</taxon>
    </lineage>
</organism>
<protein>
    <recommendedName>
        <fullName evidence="2">Ubiquitin Mut7-C domain-containing protein</fullName>
    </recommendedName>
</protein>
<evidence type="ECO:0008006" key="2">
    <source>
        <dbReference type="Google" id="ProtNLM"/>
    </source>
</evidence>
<evidence type="ECO:0000313" key="1">
    <source>
        <dbReference type="EMBL" id="SVC27099.1"/>
    </source>
</evidence>
<sequence>MKITFKLYAGLAKYLPDGSHHNAIDVELDRQKSISEIISRFDVPPEQAHL</sequence>
<accession>A0A382KS26</accession>
<name>A0A382KS26_9ZZZZ</name>
<gene>
    <name evidence="1" type="ORF">METZ01_LOCUS279953</name>
</gene>
<reference evidence="1" key="1">
    <citation type="submission" date="2018-05" db="EMBL/GenBank/DDBJ databases">
        <authorList>
            <person name="Lanie J.A."/>
            <person name="Ng W.-L."/>
            <person name="Kazmierczak K.M."/>
            <person name="Andrzejewski T.M."/>
            <person name="Davidsen T.M."/>
            <person name="Wayne K.J."/>
            <person name="Tettelin H."/>
            <person name="Glass J.I."/>
            <person name="Rusch D."/>
            <person name="Podicherti R."/>
            <person name="Tsui H.-C.T."/>
            <person name="Winkler M.E."/>
        </authorList>
    </citation>
    <scope>NUCLEOTIDE SEQUENCE</scope>
</reference>
<dbReference type="EMBL" id="UINC01082384">
    <property type="protein sequence ID" value="SVC27099.1"/>
    <property type="molecule type" value="Genomic_DNA"/>
</dbReference>
<feature type="non-terminal residue" evidence="1">
    <location>
        <position position="50"/>
    </location>
</feature>
<proteinExistence type="predicted"/>
<dbReference type="AlphaFoldDB" id="A0A382KS26"/>